<keyword evidence="2" id="KW-1185">Reference proteome</keyword>
<name>A0ACC2PKY4_9HYME</name>
<sequence length="516" mass="60457">MWSSSVLLKCLVQNCLPPCRRATQVTLKSDFNSVSKMALQPKSHTASNPSDRMKSSAKPPEKPNLVSVDAITMILKKHNIDTDGLSHKTRIFTQKPWVIDKKIKILQELGVPTVTWQQINNFTLGMNLPVHTFKSNVGIGRNVNLARKIFSSHLQKPKTFWMELDQVSEETVMRTFCIQCTVKYVQSEVRLSDEKLKAISAEKDHHPFYNSLRLLERMLKLLKNQLHFEDSLIEENISLLQYHPEYAESVVKILQDEFKDDALKILRKYPSILKSDPENLRKLIHTLKKYELTSNIFSYGLQIFKMDAKELVRRVEYLLHNPYTLVFQKHRNFMSLVKCLPLIIPKLNYLQARNHKFTTIHTLTHSSSNMDQLCTVKRMYNRNLISFFETQFQKDGMELLNSIKRHPHYRLVSLVQMYETSVYLKEHFPMDTIIRHIYSTLYEKSHLKSAHEALLQDPENQDLRPDQLLAMCIYKLEEKYHFTGEGVFREMKPREGEEDDGKEKTLDEKSLSVENR</sequence>
<accession>A0ACC2PKY4</accession>
<comment type="caution">
    <text evidence="1">The sequence shown here is derived from an EMBL/GenBank/DDBJ whole genome shotgun (WGS) entry which is preliminary data.</text>
</comment>
<evidence type="ECO:0000313" key="1">
    <source>
        <dbReference type="EMBL" id="KAJ8684107.1"/>
    </source>
</evidence>
<evidence type="ECO:0000313" key="2">
    <source>
        <dbReference type="Proteomes" id="UP001239111"/>
    </source>
</evidence>
<proteinExistence type="predicted"/>
<dbReference type="Proteomes" id="UP001239111">
    <property type="component" value="Chromosome 1"/>
</dbReference>
<protein>
    <submittedName>
        <fullName evidence="1">Uncharacterized protein</fullName>
    </submittedName>
</protein>
<organism evidence="1 2">
    <name type="scientific">Eretmocerus hayati</name>
    <dbReference type="NCBI Taxonomy" id="131215"/>
    <lineage>
        <taxon>Eukaryota</taxon>
        <taxon>Metazoa</taxon>
        <taxon>Ecdysozoa</taxon>
        <taxon>Arthropoda</taxon>
        <taxon>Hexapoda</taxon>
        <taxon>Insecta</taxon>
        <taxon>Pterygota</taxon>
        <taxon>Neoptera</taxon>
        <taxon>Endopterygota</taxon>
        <taxon>Hymenoptera</taxon>
        <taxon>Apocrita</taxon>
        <taxon>Proctotrupomorpha</taxon>
        <taxon>Chalcidoidea</taxon>
        <taxon>Aphelinidae</taxon>
        <taxon>Aphelininae</taxon>
        <taxon>Eretmocerus</taxon>
    </lineage>
</organism>
<dbReference type="EMBL" id="CM056741">
    <property type="protein sequence ID" value="KAJ8684107.1"/>
    <property type="molecule type" value="Genomic_DNA"/>
</dbReference>
<reference evidence="1" key="1">
    <citation type="submission" date="2023-04" db="EMBL/GenBank/DDBJ databases">
        <title>A chromosome-level genome assembly of the parasitoid wasp Eretmocerus hayati.</title>
        <authorList>
            <person name="Zhong Y."/>
            <person name="Liu S."/>
            <person name="Liu Y."/>
        </authorList>
    </citation>
    <scope>NUCLEOTIDE SEQUENCE</scope>
    <source>
        <strain evidence="1">ZJU_SS_LIU_2023</strain>
    </source>
</reference>
<gene>
    <name evidence="1" type="ORF">QAD02_019899</name>
</gene>